<evidence type="ECO:0000313" key="1">
    <source>
        <dbReference type="EMBL" id="KAI5079006.1"/>
    </source>
</evidence>
<name>A0A9D4V3C0_ADICA</name>
<keyword evidence="2" id="KW-1185">Reference proteome</keyword>
<accession>A0A9D4V3C0</accession>
<proteinExistence type="predicted"/>
<organism evidence="1 2">
    <name type="scientific">Adiantum capillus-veneris</name>
    <name type="common">Maidenhair fern</name>
    <dbReference type="NCBI Taxonomy" id="13818"/>
    <lineage>
        <taxon>Eukaryota</taxon>
        <taxon>Viridiplantae</taxon>
        <taxon>Streptophyta</taxon>
        <taxon>Embryophyta</taxon>
        <taxon>Tracheophyta</taxon>
        <taxon>Polypodiopsida</taxon>
        <taxon>Polypodiidae</taxon>
        <taxon>Polypodiales</taxon>
        <taxon>Pteridineae</taxon>
        <taxon>Pteridaceae</taxon>
        <taxon>Vittarioideae</taxon>
        <taxon>Adiantum</taxon>
    </lineage>
</organism>
<dbReference type="EMBL" id="JABFUD020000006">
    <property type="protein sequence ID" value="KAI5079006.1"/>
    <property type="molecule type" value="Genomic_DNA"/>
</dbReference>
<dbReference type="Proteomes" id="UP000886520">
    <property type="component" value="Chromosome 6"/>
</dbReference>
<reference evidence="1" key="1">
    <citation type="submission" date="2021-01" db="EMBL/GenBank/DDBJ databases">
        <title>Adiantum capillus-veneris genome.</title>
        <authorList>
            <person name="Fang Y."/>
            <person name="Liao Q."/>
        </authorList>
    </citation>
    <scope>NUCLEOTIDE SEQUENCE</scope>
    <source>
        <strain evidence="1">H3</strain>
        <tissue evidence="1">Leaf</tissue>
    </source>
</reference>
<evidence type="ECO:0000313" key="2">
    <source>
        <dbReference type="Proteomes" id="UP000886520"/>
    </source>
</evidence>
<gene>
    <name evidence="1" type="ORF">GOP47_0006677</name>
</gene>
<sequence>MQRGINFLPNMASFVEPTPTLLSPFMPDLLCPNLSTIFSMSRQPLQHSLSSPLRQPDRCQGWAIGYASSFKKGFNNLKDMALQRDELAYNFCNTSRKAGS</sequence>
<comment type="caution">
    <text evidence="1">The sequence shown here is derived from an EMBL/GenBank/DDBJ whole genome shotgun (WGS) entry which is preliminary data.</text>
</comment>
<dbReference type="AlphaFoldDB" id="A0A9D4V3C0"/>
<protein>
    <submittedName>
        <fullName evidence="1">Uncharacterized protein</fullName>
    </submittedName>
</protein>